<gene>
    <name evidence="3" type="ORF">A6A03_00760</name>
</gene>
<organism evidence="3 4">
    <name type="scientific">Chloroflexus islandicus</name>
    <dbReference type="NCBI Taxonomy" id="1707952"/>
    <lineage>
        <taxon>Bacteria</taxon>
        <taxon>Bacillati</taxon>
        <taxon>Chloroflexota</taxon>
        <taxon>Chloroflexia</taxon>
        <taxon>Chloroflexales</taxon>
        <taxon>Chloroflexineae</taxon>
        <taxon>Chloroflexaceae</taxon>
        <taxon>Chloroflexus</taxon>
    </lineage>
</organism>
<dbReference type="AlphaFoldDB" id="A0A178MFP3"/>
<dbReference type="PANTHER" id="PTHR43300:SF7">
    <property type="entry name" value="UDP-N-ACETYLBACILLOSAMINE N-ACETYLTRANSFERASE"/>
    <property type="match status" value="1"/>
</dbReference>
<dbReference type="Gene3D" id="3.40.50.20">
    <property type="match status" value="1"/>
</dbReference>
<dbReference type="RefSeq" id="WP_066784657.1">
    <property type="nucleotide sequence ID" value="NZ_LWQS01000038.1"/>
</dbReference>
<proteinExistence type="predicted"/>
<dbReference type="Gene3D" id="2.160.10.10">
    <property type="entry name" value="Hexapeptide repeat proteins"/>
    <property type="match status" value="1"/>
</dbReference>
<dbReference type="Pfam" id="PF17836">
    <property type="entry name" value="PglD_N"/>
    <property type="match status" value="1"/>
</dbReference>
<evidence type="ECO:0000259" key="2">
    <source>
        <dbReference type="Pfam" id="PF17836"/>
    </source>
</evidence>
<dbReference type="GO" id="GO:0016740">
    <property type="term" value="F:transferase activity"/>
    <property type="evidence" value="ECO:0007669"/>
    <property type="project" value="UniProtKB-KW"/>
</dbReference>
<feature type="domain" description="PglD N-terminal" evidence="2">
    <location>
        <begin position="4"/>
        <end position="84"/>
    </location>
</feature>
<dbReference type="STRING" id="1707952.A6A03_00760"/>
<feature type="binding site" evidence="1">
    <location>
        <position position="149"/>
    </location>
    <ligand>
        <name>acetyl-CoA</name>
        <dbReference type="ChEBI" id="CHEBI:57288"/>
    </ligand>
</feature>
<reference evidence="3 4" key="1">
    <citation type="submission" date="2016-04" db="EMBL/GenBank/DDBJ databases">
        <title>Chloroflexus islandicus sp. nov., a thermophilic filamentous anoxygenic phototrophic bacterium from geyser Strokkur (Iceland).</title>
        <authorList>
            <person name="Gaisin V.A."/>
            <person name="Kalashnikov A.M."/>
            <person name="Sukhacheva M.V."/>
            <person name="Grouzdev D.S."/>
            <person name="Ivanov T.M."/>
            <person name="Kuznetsov B."/>
            <person name="Gorlenko V.M."/>
        </authorList>
    </citation>
    <scope>NUCLEOTIDE SEQUENCE [LARGE SCALE GENOMIC DNA]</scope>
    <source>
        <strain evidence="4">isl-2</strain>
    </source>
</reference>
<dbReference type="OrthoDB" id="9794407at2"/>
<dbReference type="SUPFAM" id="SSF51161">
    <property type="entry name" value="Trimeric LpxA-like enzymes"/>
    <property type="match status" value="1"/>
</dbReference>
<protein>
    <submittedName>
        <fullName evidence="3">Transferase</fullName>
    </submittedName>
</protein>
<dbReference type="InterPro" id="IPR050179">
    <property type="entry name" value="Trans_hexapeptide_repeat"/>
</dbReference>
<dbReference type="InterPro" id="IPR011004">
    <property type="entry name" value="Trimer_LpxA-like_sf"/>
</dbReference>
<comment type="caution">
    <text evidence="3">The sequence shown here is derived from an EMBL/GenBank/DDBJ whole genome shotgun (WGS) entry which is preliminary data.</text>
</comment>
<dbReference type="CDD" id="cd03360">
    <property type="entry name" value="LbH_AT_putative"/>
    <property type="match status" value="1"/>
</dbReference>
<dbReference type="EMBL" id="LWQS01000038">
    <property type="protein sequence ID" value="OAN47413.1"/>
    <property type="molecule type" value="Genomic_DNA"/>
</dbReference>
<feature type="binding site" evidence="1">
    <location>
        <position position="73"/>
    </location>
    <ligand>
        <name>substrate</name>
    </ligand>
</feature>
<sequence length="210" mass="21221">MAQRILIIGAGGHAQVVADILSQAAANGGEYHPIGYLDDDPRRHGQQVLGLPVLGPVTALADIPHDGIVIAIGDNRTRARLFIELTARGEQLVSAIHPSAIIAAGVTIGPGTMICAGAIINPGSVIGANVILNTGCTVDHHNQIGDHAHLAPGVHTGGEVVIGAGALIGIGAIVMPRRRVGAWSVAGAGALVQRDVADETVVAGVPARPL</sequence>
<evidence type="ECO:0000313" key="3">
    <source>
        <dbReference type="EMBL" id="OAN47413.1"/>
    </source>
</evidence>
<keyword evidence="4" id="KW-1185">Reference proteome</keyword>
<accession>A0A178MFP3</accession>
<dbReference type="PANTHER" id="PTHR43300">
    <property type="entry name" value="ACETYLTRANSFERASE"/>
    <property type="match status" value="1"/>
</dbReference>
<dbReference type="InterPro" id="IPR041561">
    <property type="entry name" value="PglD_N"/>
</dbReference>
<keyword evidence="3" id="KW-0808">Transferase</keyword>
<evidence type="ECO:0000313" key="4">
    <source>
        <dbReference type="Proteomes" id="UP000078287"/>
    </source>
</evidence>
<feature type="binding site" evidence="1">
    <location>
        <position position="170"/>
    </location>
    <ligand>
        <name>acetyl-CoA</name>
        <dbReference type="ChEBI" id="CHEBI:57288"/>
    </ligand>
</feature>
<dbReference type="NCBIfam" id="TIGR03570">
    <property type="entry name" value="NeuD_NnaD"/>
    <property type="match status" value="1"/>
</dbReference>
<dbReference type="Proteomes" id="UP000078287">
    <property type="component" value="Unassembled WGS sequence"/>
</dbReference>
<name>A0A178MFP3_9CHLR</name>
<evidence type="ECO:0000256" key="1">
    <source>
        <dbReference type="PIRSR" id="PIRSR620019-2"/>
    </source>
</evidence>
<dbReference type="InterPro" id="IPR020019">
    <property type="entry name" value="AcTrfase_PglD-like"/>
</dbReference>